<feature type="region of interest" description="Disordered" evidence="7">
    <location>
        <begin position="339"/>
        <end position="364"/>
    </location>
</feature>
<evidence type="ECO:0000259" key="9">
    <source>
        <dbReference type="Pfam" id="PF02714"/>
    </source>
</evidence>
<keyword evidence="14" id="KW-1185">Reference proteome</keyword>
<dbReference type="PANTHER" id="PTHR13018:SF20">
    <property type="entry name" value="SPORULATION-SPECIFIC PROTEIN 75"/>
    <property type="match status" value="1"/>
</dbReference>
<feature type="transmembrane region" description="Helical" evidence="8">
    <location>
        <begin position="788"/>
        <end position="812"/>
    </location>
</feature>
<feature type="transmembrane region" description="Helical" evidence="8">
    <location>
        <begin position="897"/>
        <end position="917"/>
    </location>
</feature>
<feature type="transmembrane region" description="Helical" evidence="8">
    <location>
        <begin position="858"/>
        <end position="876"/>
    </location>
</feature>
<dbReference type="InterPro" id="IPR022257">
    <property type="entry name" value="PHM7_ext"/>
</dbReference>
<keyword evidence="4 8" id="KW-0812">Transmembrane</keyword>
<feature type="transmembrane region" description="Helical" evidence="8">
    <location>
        <begin position="108"/>
        <end position="127"/>
    </location>
</feature>
<keyword evidence="5 8" id="KW-1133">Transmembrane helix</keyword>
<feature type="transmembrane region" description="Helical" evidence="8">
    <location>
        <begin position="689"/>
        <end position="715"/>
    </location>
</feature>
<feature type="transmembrane region" description="Helical" evidence="8">
    <location>
        <begin position="736"/>
        <end position="760"/>
    </location>
</feature>
<comment type="subcellular location">
    <subcellularLocation>
        <location evidence="1">Membrane</location>
        <topology evidence="1">Multi-pass membrane protein</topology>
    </subcellularLocation>
</comment>
<organism evidence="13 14">
    <name type="scientific">Monascus purpureus</name>
    <name type="common">Red mold</name>
    <name type="synonym">Monascus anka</name>
    <dbReference type="NCBI Taxonomy" id="5098"/>
    <lineage>
        <taxon>Eukaryota</taxon>
        <taxon>Fungi</taxon>
        <taxon>Dikarya</taxon>
        <taxon>Ascomycota</taxon>
        <taxon>Pezizomycotina</taxon>
        <taxon>Eurotiomycetes</taxon>
        <taxon>Eurotiomycetidae</taxon>
        <taxon>Eurotiales</taxon>
        <taxon>Aspergillaceae</taxon>
        <taxon>Monascus</taxon>
    </lineage>
</organism>
<sequence>MSGGLESALENAGGTGHSSEGVTVKTFVASLATAIIVFSVEFLLFLVLKGKLTRIYQPRTYLVPDRERTAPSPPGLFRWIGPVFRTSDSEFIRKCGMDAYLFLRYLRMLLKIFLPLAILVLPILLPLNKVGGKDTNYQNGTDTSPRWNVTGLDQLAWGNVSPEHTHRYWAHLVIAVIIVVYVCAVFFDELRGYIRLRQAYLTSPQHRLRASATTVLVTAIPQKWLSQEALLSLYDVFPGGVRNVWNNRNLDELNEKVKLRDSIALQLEAAETELIRKCKKAQLKQARDAAKKTGRHGEMDGAKEKSDNASPMALSPGVSSGNPHQVVHTIDEALHQQTDTAGPSISDGDGRQNNSHRPAATKLGKSVLGSFKKVEGGFDHFLAGARGFVPPETTPPLGQGDTVGAGIGPGYNFHRNDLSSSEDAGHPHQTSKNDSMGLGLRRLSWRNRLPSQSKINTEVNPREDEYPLTRLETPASRPTTQGSGASNLREEEKTRSRKETENNDGKEYPIAYNENFDNEDFGEPLWRKYIKEKDRETMRLPLFGISWMPSLWLIGKKVDTIDHCRKELARLNLEIEIDQQHPEKFPLMNSAFIQFNNQAAAHMACQAVSHHLPKQMAPRVVEISPDDVIWDNMSIKWWERYIRTFGILTLVCAMVAGWAFPVAFTGLLSQLAYLENAFHWLRWISTLPTWFISAVQGILPALFLAILMALLPLILRFLCRAQGVHTGMAVEITVQNYYFAFLFVQLFLVVSVSSSFSTIIDNATDVTSWASVLAQNIPKSSNYFFSYMILQALSVSAAALVQLFNLVSWFVLAPLLDTTARKKWARTMNLSQIQWGTFFPVYTTLASIGLIYCVIAPLILVFNVITFGLFWIVYRYNTLYVTKFRFDTGGLLFPKAINQLFTGLYVMELCLIGLFFLVRDVDGRVACKGQGICMVVVLILTITYQILLNEAFGPLIRYLPITLEDDAVRRDEEFQRAQWERLGLINSSRGGHDSTEHQITEVESRERQGGQTAQAIELKTLEDANLEKKTRFPEPQMPAPRRQSWADRSVHQRSRYFGGHRDATIPSVRHMQEKLAHDAEAQGPATNTVGRALFAGIHDELEDLTPDERDLLVQRAFQHEALRAKRPVIWIPRDDLGVSDDEVYRTQRFSKHIWISNEYQALDGRCRPIFSRSPPDFSEIDLIQL</sequence>
<dbReference type="Pfam" id="PF12621">
    <property type="entry name" value="PHM7_ext"/>
    <property type="match status" value="1"/>
</dbReference>
<name>A0A507R283_MONPU</name>
<evidence type="ECO:0000259" key="10">
    <source>
        <dbReference type="Pfam" id="PF12621"/>
    </source>
</evidence>
<evidence type="ECO:0000256" key="3">
    <source>
        <dbReference type="ARBA" id="ARBA00022448"/>
    </source>
</evidence>
<feature type="compositionally biased region" description="Polar residues" evidence="7">
    <location>
        <begin position="418"/>
        <end position="434"/>
    </location>
</feature>
<dbReference type="Pfam" id="PF13967">
    <property type="entry name" value="RSN1_TM"/>
    <property type="match status" value="1"/>
</dbReference>
<dbReference type="EMBL" id="VIFY01000023">
    <property type="protein sequence ID" value="TQB75124.1"/>
    <property type="molecule type" value="Genomic_DNA"/>
</dbReference>
<feature type="transmembrane region" description="Helical" evidence="8">
    <location>
        <begin position="929"/>
        <end position="948"/>
    </location>
</feature>
<dbReference type="InterPro" id="IPR045122">
    <property type="entry name" value="Csc1-like"/>
</dbReference>
<dbReference type="InterPro" id="IPR032880">
    <property type="entry name" value="CSC1/OSCA1-like_N"/>
</dbReference>
<evidence type="ECO:0000259" key="12">
    <source>
        <dbReference type="Pfam" id="PF14703"/>
    </source>
</evidence>
<evidence type="ECO:0000256" key="2">
    <source>
        <dbReference type="ARBA" id="ARBA00007779"/>
    </source>
</evidence>
<feature type="domain" description="CSC1/OSCA1-like N-terminal transmembrane" evidence="11">
    <location>
        <begin position="27"/>
        <end position="189"/>
    </location>
</feature>
<evidence type="ECO:0000256" key="6">
    <source>
        <dbReference type="ARBA" id="ARBA00023136"/>
    </source>
</evidence>
<dbReference type="Proteomes" id="UP000319663">
    <property type="component" value="Unassembled WGS sequence"/>
</dbReference>
<evidence type="ECO:0000259" key="11">
    <source>
        <dbReference type="Pfam" id="PF13967"/>
    </source>
</evidence>
<feature type="compositionally biased region" description="Basic and acidic residues" evidence="7">
    <location>
        <begin position="286"/>
        <end position="307"/>
    </location>
</feature>
<feature type="region of interest" description="Disordered" evidence="7">
    <location>
        <begin position="413"/>
        <end position="511"/>
    </location>
</feature>
<evidence type="ECO:0000256" key="8">
    <source>
        <dbReference type="SAM" id="Phobius"/>
    </source>
</evidence>
<keyword evidence="6 8" id="KW-0472">Membrane</keyword>
<comment type="similarity">
    <text evidence="2">Belongs to the CSC1 (TC 1.A.17) family.</text>
</comment>
<evidence type="ECO:0000313" key="13">
    <source>
        <dbReference type="EMBL" id="TQB75124.1"/>
    </source>
</evidence>
<dbReference type="InterPro" id="IPR003864">
    <property type="entry name" value="CSC1/OSCA1-like_7TM"/>
</dbReference>
<feature type="domain" description="CSC1/OSCA1-like 7TM region" evidence="9">
    <location>
        <begin position="643"/>
        <end position="915"/>
    </location>
</feature>
<feature type="domain" description="CSC1/OSCA1-like cytosolic" evidence="12">
    <location>
        <begin position="213"/>
        <end position="296"/>
    </location>
</feature>
<feature type="transmembrane region" description="Helical" evidence="8">
    <location>
        <begin position="168"/>
        <end position="187"/>
    </location>
</feature>
<protein>
    <submittedName>
        <fullName evidence="13">Uncharacterized protein</fullName>
    </submittedName>
</protein>
<dbReference type="InterPro" id="IPR027815">
    <property type="entry name" value="CSC1/OSCA1-like_cyt"/>
</dbReference>
<feature type="compositionally biased region" description="Polar residues" evidence="7">
    <location>
        <begin position="476"/>
        <end position="486"/>
    </location>
</feature>
<reference evidence="13 14" key="1">
    <citation type="submission" date="2019-06" db="EMBL/GenBank/DDBJ databases">
        <title>Wine fermentation using esterase from Monascus purpureus.</title>
        <authorList>
            <person name="Geng C."/>
            <person name="Zhang Y."/>
        </authorList>
    </citation>
    <scope>NUCLEOTIDE SEQUENCE [LARGE SCALE GENOMIC DNA]</scope>
    <source>
        <strain evidence="13">HQ1</strain>
    </source>
</reference>
<dbReference type="Pfam" id="PF14703">
    <property type="entry name" value="PHM7_cyt"/>
    <property type="match status" value="2"/>
</dbReference>
<evidence type="ECO:0000313" key="14">
    <source>
        <dbReference type="Proteomes" id="UP000319663"/>
    </source>
</evidence>
<dbReference type="OrthoDB" id="1076608at2759"/>
<feature type="compositionally biased region" description="Polar residues" evidence="7">
    <location>
        <begin position="449"/>
        <end position="459"/>
    </location>
</feature>
<feature type="region of interest" description="Disordered" evidence="7">
    <location>
        <begin position="286"/>
        <end position="324"/>
    </location>
</feature>
<feature type="compositionally biased region" description="Basic and acidic residues" evidence="7">
    <location>
        <begin position="488"/>
        <end position="507"/>
    </location>
</feature>
<dbReference type="Pfam" id="PF02714">
    <property type="entry name" value="RSN1_7TM"/>
    <property type="match status" value="1"/>
</dbReference>
<dbReference type="AlphaFoldDB" id="A0A507R283"/>
<dbReference type="PANTHER" id="PTHR13018">
    <property type="entry name" value="PROBABLE MEMBRANE PROTEIN DUF221-RELATED"/>
    <property type="match status" value="1"/>
</dbReference>
<evidence type="ECO:0000256" key="1">
    <source>
        <dbReference type="ARBA" id="ARBA00004141"/>
    </source>
</evidence>
<dbReference type="STRING" id="5098.A0A507R283"/>
<comment type="caution">
    <text evidence="13">The sequence shown here is derived from an EMBL/GenBank/DDBJ whole genome shotgun (WGS) entry which is preliminary data.</text>
</comment>
<feature type="transmembrane region" description="Helical" evidence="8">
    <location>
        <begin position="27"/>
        <end position="48"/>
    </location>
</feature>
<feature type="domain" description="10TM putative phosphate transporter extracellular tail" evidence="10">
    <location>
        <begin position="1106"/>
        <end position="1176"/>
    </location>
</feature>
<dbReference type="GO" id="GO:0005227">
    <property type="term" value="F:calcium-activated cation channel activity"/>
    <property type="evidence" value="ECO:0007669"/>
    <property type="project" value="InterPro"/>
</dbReference>
<evidence type="ECO:0000256" key="7">
    <source>
        <dbReference type="SAM" id="MobiDB-lite"/>
    </source>
</evidence>
<proteinExistence type="inferred from homology"/>
<feature type="transmembrane region" description="Helical" evidence="8">
    <location>
        <begin position="645"/>
        <end position="669"/>
    </location>
</feature>
<feature type="domain" description="CSC1/OSCA1-like cytosolic" evidence="12">
    <location>
        <begin position="526"/>
        <end position="632"/>
    </location>
</feature>
<keyword evidence="3" id="KW-0813">Transport</keyword>
<evidence type="ECO:0000256" key="4">
    <source>
        <dbReference type="ARBA" id="ARBA00022692"/>
    </source>
</evidence>
<evidence type="ECO:0000256" key="5">
    <source>
        <dbReference type="ARBA" id="ARBA00022989"/>
    </source>
</evidence>
<gene>
    <name evidence="13" type="ORF">MPDQ_003670</name>
</gene>
<dbReference type="GO" id="GO:0005886">
    <property type="term" value="C:plasma membrane"/>
    <property type="evidence" value="ECO:0007669"/>
    <property type="project" value="TreeGrafter"/>
</dbReference>
<accession>A0A507R283</accession>